<evidence type="ECO:0000313" key="3">
    <source>
        <dbReference type="EMBL" id="OLF12822.1"/>
    </source>
</evidence>
<proteinExistence type="inferred from homology"/>
<organism evidence="3 4">
    <name type="scientific">Actinophytocola xinjiangensis</name>
    <dbReference type="NCBI Taxonomy" id="485602"/>
    <lineage>
        <taxon>Bacteria</taxon>
        <taxon>Bacillati</taxon>
        <taxon>Actinomycetota</taxon>
        <taxon>Actinomycetes</taxon>
        <taxon>Pseudonocardiales</taxon>
        <taxon>Pseudonocardiaceae</taxon>
    </lineage>
</organism>
<reference evidence="3 4" key="1">
    <citation type="submission" date="2016-12" db="EMBL/GenBank/DDBJ databases">
        <title>The draft genome sequence of Actinophytocola xinjiangensis.</title>
        <authorList>
            <person name="Wang W."/>
            <person name="Yuan L."/>
        </authorList>
    </citation>
    <scope>NUCLEOTIDE SEQUENCE [LARGE SCALE GENOMIC DNA]</scope>
    <source>
        <strain evidence="3 4">CGMCC 4.4663</strain>
    </source>
</reference>
<comment type="caution">
    <text evidence="3">The sequence shown here is derived from an EMBL/GenBank/DDBJ whole genome shotgun (WGS) entry which is preliminary data.</text>
</comment>
<feature type="domain" description="Activator of Hsp90 ATPase homologue 1/2-like C-terminal" evidence="2">
    <location>
        <begin position="16"/>
        <end position="141"/>
    </location>
</feature>
<dbReference type="InterPro" id="IPR013538">
    <property type="entry name" value="ASHA1/2-like_C"/>
</dbReference>
<dbReference type="InterPro" id="IPR023393">
    <property type="entry name" value="START-like_dom_sf"/>
</dbReference>
<evidence type="ECO:0000313" key="4">
    <source>
        <dbReference type="Proteomes" id="UP000185696"/>
    </source>
</evidence>
<dbReference type="EMBL" id="MSIF01000002">
    <property type="protein sequence ID" value="OLF12822.1"/>
    <property type="molecule type" value="Genomic_DNA"/>
</dbReference>
<dbReference type="OrthoDB" id="9803476at2"/>
<name>A0A7Z0WR78_9PSEU</name>
<evidence type="ECO:0000256" key="1">
    <source>
        <dbReference type="ARBA" id="ARBA00006817"/>
    </source>
</evidence>
<dbReference type="Proteomes" id="UP000185696">
    <property type="component" value="Unassembled WGS sequence"/>
</dbReference>
<accession>A0A7Z0WR78</accession>
<gene>
    <name evidence="3" type="ORF">BLA60_06010</name>
</gene>
<dbReference type="AlphaFoldDB" id="A0A7Z0WR78"/>
<dbReference type="Gene3D" id="3.30.530.20">
    <property type="match status" value="1"/>
</dbReference>
<keyword evidence="4" id="KW-1185">Reference proteome</keyword>
<evidence type="ECO:0000259" key="2">
    <source>
        <dbReference type="Pfam" id="PF08327"/>
    </source>
</evidence>
<dbReference type="SUPFAM" id="SSF55961">
    <property type="entry name" value="Bet v1-like"/>
    <property type="match status" value="1"/>
</dbReference>
<protein>
    <submittedName>
        <fullName evidence="3">Polyketide cyclase</fullName>
    </submittedName>
</protein>
<dbReference type="Pfam" id="PF08327">
    <property type="entry name" value="AHSA1"/>
    <property type="match status" value="1"/>
</dbReference>
<sequence>MNTVKHSTFTLERTYAAPPARVFAAWADRDTKAKWYAAHDTDYTLDFRVGGTEATHGQTDDGARIVATSVYRDIRADERIVYTTLLHGRDVLATVSVTTVEFVPEGTGTHLVLTEQDTFLDDQELPDWRQQGTRDWLDALGREITGA</sequence>
<comment type="similarity">
    <text evidence="1">Belongs to the AHA1 family.</text>
</comment>
<dbReference type="RefSeq" id="WP_075131730.1">
    <property type="nucleotide sequence ID" value="NZ_MSIF01000002.1"/>
</dbReference>